<evidence type="ECO:0000313" key="3">
    <source>
        <dbReference type="Proteomes" id="UP000321051"/>
    </source>
</evidence>
<feature type="transmembrane region" description="Helical" evidence="1">
    <location>
        <begin position="12"/>
        <end position="37"/>
    </location>
</feature>
<dbReference type="PANTHER" id="PTHR37305:SF1">
    <property type="entry name" value="MEMBRANE PROTEIN"/>
    <property type="match status" value="1"/>
</dbReference>
<reference evidence="2 3" key="1">
    <citation type="submission" date="2019-07" db="EMBL/GenBank/DDBJ databases">
        <title>Whole genome shotgun sequence of Marinococcus halophilus NBRC 102359.</title>
        <authorList>
            <person name="Hosoyama A."/>
            <person name="Uohara A."/>
            <person name="Ohji S."/>
            <person name="Ichikawa N."/>
        </authorList>
    </citation>
    <scope>NUCLEOTIDE SEQUENCE [LARGE SCALE GENOMIC DNA]</scope>
    <source>
        <strain evidence="2 3">NBRC 102359</strain>
    </source>
</reference>
<sequence length="319" mass="35300">MIRLIQNEWMKLFWRISTWVMAAILLVGVVGVLIYAATNQPSADELPSEAQWKAQLEQQIVEDRQALEDSGAAEGFYEQRIAENEYRIQNDLPPQSATGESVWSFMSTNTALLDLLSIFVIIVAATIISSEFKSGTIKLLLVRPPSRIKILMSKYVTVILYAVGMLALLFGASFVLGALFFGFGEPSTELIYTDGEVEQRPQVLALAIDYLTGSVNFVMLATLAFAISAIFRSEAMAIAISVLLYVVGAGVTSTLAIAYNWPKYLLFANTNLNQYFTSSGPPVESMTLGFSVTVLIVYWLIFMGFAVWMFKKREISVTG</sequence>
<comment type="caution">
    <text evidence="2">The sequence shown here is derived from an EMBL/GenBank/DDBJ whole genome shotgun (WGS) entry which is preliminary data.</text>
</comment>
<dbReference type="Proteomes" id="UP000321051">
    <property type="component" value="Unassembled WGS sequence"/>
</dbReference>
<feature type="transmembrane region" description="Helical" evidence="1">
    <location>
        <begin position="203"/>
        <end position="231"/>
    </location>
</feature>
<proteinExistence type="predicted"/>
<feature type="transmembrane region" description="Helical" evidence="1">
    <location>
        <begin position="111"/>
        <end position="134"/>
    </location>
</feature>
<accession>A0A510Y595</accession>
<dbReference type="PANTHER" id="PTHR37305">
    <property type="entry name" value="INTEGRAL MEMBRANE PROTEIN-RELATED"/>
    <property type="match status" value="1"/>
</dbReference>
<dbReference type="AlphaFoldDB" id="A0A510Y595"/>
<feature type="transmembrane region" description="Helical" evidence="1">
    <location>
        <begin position="238"/>
        <end position="259"/>
    </location>
</feature>
<dbReference type="OrthoDB" id="8613028at2"/>
<dbReference type="GO" id="GO:0005886">
    <property type="term" value="C:plasma membrane"/>
    <property type="evidence" value="ECO:0007669"/>
    <property type="project" value="UniProtKB-SubCell"/>
</dbReference>
<dbReference type="Pfam" id="PF12679">
    <property type="entry name" value="ABC2_membrane_2"/>
    <property type="match status" value="1"/>
</dbReference>
<keyword evidence="1" id="KW-0812">Transmembrane</keyword>
<keyword evidence="1" id="KW-0472">Membrane</keyword>
<protein>
    <recommendedName>
        <fullName evidence="4">ABC transporter permease</fullName>
    </recommendedName>
</protein>
<evidence type="ECO:0008006" key="4">
    <source>
        <dbReference type="Google" id="ProtNLM"/>
    </source>
</evidence>
<dbReference type="STRING" id="1371.GCA_900166605_01425"/>
<keyword evidence="3" id="KW-1185">Reference proteome</keyword>
<feature type="transmembrane region" description="Helical" evidence="1">
    <location>
        <begin position="155"/>
        <end position="183"/>
    </location>
</feature>
<evidence type="ECO:0000256" key="1">
    <source>
        <dbReference type="SAM" id="Phobius"/>
    </source>
</evidence>
<gene>
    <name evidence="2" type="primary">yhcI</name>
    <name evidence="2" type="ORF">MHA01_14240</name>
</gene>
<evidence type="ECO:0000313" key="2">
    <source>
        <dbReference type="EMBL" id="GEK58519.1"/>
    </source>
</evidence>
<organism evidence="2 3">
    <name type="scientific">Marinococcus halophilus</name>
    <dbReference type="NCBI Taxonomy" id="1371"/>
    <lineage>
        <taxon>Bacteria</taxon>
        <taxon>Bacillati</taxon>
        <taxon>Bacillota</taxon>
        <taxon>Bacilli</taxon>
        <taxon>Bacillales</taxon>
        <taxon>Bacillaceae</taxon>
        <taxon>Marinococcus</taxon>
    </lineage>
</organism>
<dbReference type="GO" id="GO:0140359">
    <property type="term" value="F:ABC-type transporter activity"/>
    <property type="evidence" value="ECO:0007669"/>
    <property type="project" value="InterPro"/>
</dbReference>
<feature type="transmembrane region" description="Helical" evidence="1">
    <location>
        <begin position="288"/>
        <end position="310"/>
    </location>
</feature>
<dbReference type="RefSeq" id="WP_079475255.1">
    <property type="nucleotide sequence ID" value="NZ_BJUN01000006.1"/>
</dbReference>
<keyword evidence="1" id="KW-1133">Transmembrane helix</keyword>
<name>A0A510Y595_MARHA</name>
<dbReference type="EMBL" id="BJUN01000006">
    <property type="protein sequence ID" value="GEK58519.1"/>
    <property type="molecule type" value="Genomic_DNA"/>
</dbReference>